<sequence>MEKRRFQKIIVWNRKRIIMLILAISAFGIVFGLLISRALLGLEEYGFHFNVSLCILFFTIFLVILWLPMFVAESQISDIDEHSMKILPSYPLMKKWKVIGYILCNDTIEPFLRVIPFQNIQKGVFDAMCHASGMLGYSWYTYRLTLYIGNEKLPLYIDPIDNGIIMPSGFGGATLNGRHDRKDICNLIQMLRVNHVKIEDPYGILDALKDESVPLYEFLETLDIKKRY</sequence>
<reference evidence="2 3" key="1">
    <citation type="submission" date="2020-08" db="EMBL/GenBank/DDBJ databases">
        <authorList>
            <person name="Liu C."/>
            <person name="Sun Q."/>
        </authorList>
    </citation>
    <scope>NUCLEOTIDE SEQUENCE [LARGE SCALE GENOMIC DNA]</scope>
    <source>
        <strain evidence="2 3">NSJ-61</strain>
    </source>
</reference>
<evidence type="ECO:0000313" key="2">
    <source>
        <dbReference type="EMBL" id="QNM12814.1"/>
    </source>
</evidence>
<keyword evidence="1" id="KW-0472">Membrane</keyword>
<gene>
    <name evidence="2" type="ORF">H9Q80_02345</name>
</gene>
<dbReference type="RefSeq" id="WP_117453965.1">
    <property type="nucleotide sequence ID" value="NZ_CP060636.1"/>
</dbReference>
<accession>A0A7G9GPT2</accession>
<evidence type="ECO:0000256" key="1">
    <source>
        <dbReference type="SAM" id="Phobius"/>
    </source>
</evidence>
<keyword evidence="3" id="KW-1185">Reference proteome</keyword>
<dbReference type="Proteomes" id="UP000515856">
    <property type="component" value="Chromosome"/>
</dbReference>
<dbReference type="EMBL" id="CP060636">
    <property type="protein sequence ID" value="QNM12814.1"/>
    <property type="molecule type" value="Genomic_DNA"/>
</dbReference>
<proteinExistence type="predicted"/>
<name>A0A7G9GPT2_9FIRM</name>
<keyword evidence="1" id="KW-1133">Transmembrane helix</keyword>
<protein>
    <submittedName>
        <fullName evidence="2">Uncharacterized protein</fullName>
    </submittedName>
</protein>
<organism evidence="2 3">
    <name type="scientific">[Eubacterium] hominis</name>
    <dbReference type="NCBI Taxonomy" id="2764325"/>
    <lineage>
        <taxon>Bacteria</taxon>
        <taxon>Bacillati</taxon>
        <taxon>Bacillota</taxon>
        <taxon>Erysipelotrichia</taxon>
        <taxon>Erysipelotrichales</taxon>
        <taxon>Erysipelotrichaceae</taxon>
        <taxon>Amedibacillus</taxon>
    </lineage>
</organism>
<feature type="transmembrane region" description="Helical" evidence="1">
    <location>
        <begin position="46"/>
        <end position="67"/>
    </location>
</feature>
<dbReference type="KEGG" id="ehn:H9Q80_02345"/>
<evidence type="ECO:0000313" key="3">
    <source>
        <dbReference type="Proteomes" id="UP000515856"/>
    </source>
</evidence>
<dbReference type="AlphaFoldDB" id="A0A7G9GPT2"/>
<feature type="transmembrane region" description="Helical" evidence="1">
    <location>
        <begin position="20"/>
        <end position="40"/>
    </location>
</feature>
<keyword evidence="1" id="KW-0812">Transmembrane</keyword>